<dbReference type="OMA" id="LAQYWTD"/>
<dbReference type="Proteomes" id="UP000005222">
    <property type="component" value="Chromosome B"/>
</dbReference>
<dbReference type="PANTHER" id="PTHR38698:SF1">
    <property type="entry name" value="FUNGAL PROTEIN"/>
    <property type="match status" value="1"/>
</dbReference>
<dbReference type="PANTHER" id="PTHR38698">
    <property type="entry name" value="EXPRESSED PROTEIN"/>
    <property type="match status" value="1"/>
</dbReference>
<organism evidence="2 4">
    <name type="scientific">Pichia sorbitophila (strain ATCC MYA-4447 / BCRC 22081 / CBS 7064 / NBRC 10061 / NRRL Y-12695)</name>
    <name type="common">Hybrid yeast</name>
    <dbReference type="NCBI Taxonomy" id="559304"/>
    <lineage>
        <taxon>Eukaryota</taxon>
        <taxon>Fungi</taxon>
        <taxon>Dikarya</taxon>
        <taxon>Ascomycota</taxon>
        <taxon>Saccharomycotina</taxon>
        <taxon>Pichiomycetes</taxon>
        <taxon>Debaryomycetaceae</taxon>
        <taxon>Millerozyma</taxon>
    </lineage>
</organism>
<dbReference type="HOGENOM" id="CLU_041801_0_0_1"/>
<dbReference type="Pfam" id="PF17104">
    <property type="entry name" value="YBL010C_LAA2"/>
    <property type="match status" value="1"/>
</dbReference>
<feature type="compositionally biased region" description="Basic and acidic residues" evidence="1">
    <location>
        <begin position="38"/>
        <end position="52"/>
    </location>
</feature>
<reference evidence="4" key="2">
    <citation type="journal article" date="2012" name="G3 (Bethesda)">
        <title>Pichia sorbitophila, an interspecies yeast hybrid reveals early steps of genome resolution following polyploidization.</title>
        <authorList>
            <person name="Leh Louis V."/>
            <person name="Despons L."/>
            <person name="Friedrich A."/>
            <person name="Martin T."/>
            <person name="Durrens P."/>
            <person name="Casaregola S."/>
            <person name="Neuveglise C."/>
            <person name="Fairhead C."/>
            <person name="Marck C."/>
            <person name="Cruz J.A."/>
            <person name="Straub M.L."/>
            <person name="Kugler V."/>
            <person name="Sacerdot C."/>
            <person name="Uzunov Z."/>
            <person name="Thierry A."/>
            <person name="Weiss S."/>
            <person name="Bleykasten C."/>
            <person name="De Montigny J."/>
            <person name="Jacques N."/>
            <person name="Jung P."/>
            <person name="Lemaire M."/>
            <person name="Mallet S."/>
            <person name="Morel G."/>
            <person name="Richard G.F."/>
            <person name="Sarkar A."/>
            <person name="Savel G."/>
            <person name="Schacherer J."/>
            <person name="Seret M.L."/>
            <person name="Talla E."/>
            <person name="Samson G."/>
            <person name="Jubin C."/>
            <person name="Poulain J."/>
            <person name="Vacherie B."/>
            <person name="Barbe V."/>
            <person name="Pelletier E."/>
            <person name="Sherman D.J."/>
            <person name="Westhof E."/>
            <person name="Weissenbach J."/>
            <person name="Baret P.V."/>
            <person name="Wincker P."/>
            <person name="Gaillardin C."/>
            <person name="Dujon B."/>
            <person name="Souciet J.L."/>
        </authorList>
    </citation>
    <scope>NUCLEOTIDE SEQUENCE [LARGE SCALE GENOMIC DNA]</scope>
    <source>
        <strain evidence="4">ATCC MYA-4447 / BCRC 22081 / CBS 7064 / NBRC 10061 / NRRL Y-12695</strain>
    </source>
</reference>
<dbReference type="EMBL" id="FO082058">
    <property type="protein sequence ID" value="CCE73339.1"/>
    <property type="molecule type" value="Genomic_DNA"/>
</dbReference>
<evidence type="ECO:0000313" key="2">
    <source>
        <dbReference type="EMBL" id="CCE72778.1"/>
    </source>
</evidence>
<evidence type="ECO:0000313" key="3">
    <source>
        <dbReference type="EMBL" id="CCE73339.1"/>
    </source>
</evidence>
<name>G8YV95_PICSO</name>
<dbReference type="InParanoid" id="G8YV95"/>
<proteinExistence type="predicted"/>
<evidence type="ECO:0000313" key="4">
    <source>
        <dbReference type="Proteomes" id="UP000005222"/>
    </source>
</evidence>
<reference evidence="2" key="1">
    <citation type="submission" date="2011-10" db="EMBL/GenBank/DDBJ databases">
        <authorList>
            <person name="Genoscope - CEA"/>
        </authorList>
    </citation>
    <scope>NUCLEOTIDE SEQUENCE</scope>
    <source>
        <strain evidence="2">CBS 7064</strain>
    </source>
</reference>
<keyword evidence="4" id="KW-1185">Reference proteome</keyword>
<dbReference type="EMBL" id="FO082059">
    <property type="protein sequence ID" value="CCE72778.1"/>
    <property type="molecule type" value="Genomic_DNA"/>
</dbReference>
<evidence type="ECO:0000256" key="1">
    <source>
        <dbReference type="SAM" id="MobiDB-lite"/>
    </source>
</evidence>
<dbReference type="AlphaFoldDB" id="G8YV95"/>
<dbReference type="FunCoup" id="G8YV95">
    <property type="interactions" value="33"/>
</dbReference>
<dbReference type="eggNOG" id="ENOG502RZ92">
    <property type="taxonomic scope" value="Eukaryota"/>
</dbReference>
<feature type="region of interest" description="Disordered" evidence="1">
    <location>
        <begin position="1"/>
        <end position="73"/>
    </location>
</feature>
<dbReference type="Proteomes" id="UP000005222">
    <property type="component" value="Chromosome A"/>
</dbReference>
<sequence>MMDSPQPQEAELSDEALHGSAGLNMATDGISGQFDDDMEKHKEMPDDDKRLGTENITIDNANTAEDSEDEFDDFNAAARTEADSDEGSDFGSFDNVSVERLDYSTTDTTNVLSGGPLDNNTDASNEFLKSSELFMEKISKILDEQFTATTENSSEDSRVDFHHLLDKGGQSIEEFSRIPKLSPHNWVKSNIRRNLFIQLGIPINLDEFKHETAQTAIHPSTRRPSSKEEDIEWSGFEIPELEKLEITGDERNELESQTAEMLSSVEKDNLEHSSEQFLKTADINILQERLEQFRHNHELLIKLSSVWRHKLMNLKEDYETFESVVQNITGYSQKLKREEILNSLKKMKSKDRKRHFEMSNRSK</sequence>
<dbReference type="InterPro" id="IPR031355">
    <property type="entry name" value="YBL010C/LAA2-like"/>
</dbReference>
<dbReference type="OrthoDB" id="5378975at2759"/>
<accession>G8YV95</accession>
<feature type="compositionally biased region" description="Polar residues" evidence="1">
    <location>
        <begin position="54"/>
        <end position="64"/>
    </location>
</feature>
<dbReference type="STRING" id="559304.G8YV95"/>
<gene>
    <name evidence="2" type="primary">Piso0_000372</name>
    <name evidence="2" type="ORF">GNLVRS01_PISO0A07898g</name>
    <name evidence="3" type="ORF">GNLVRS01_PISO0B07965g</name>
</gene>
<protein>
    <submittedName>
        <fullName evidence="2">Piso0_000372 protein</fullName>
    </submittedName>
</protein>